<dbReference type="OrthoDB" id="10054153at2759"/>
<organism evidence="2 3">
    <name type="scientific">Ramazzottius varieornatus</name>
    <name type="common">Water bear</name>
    <name type="synonym">Tardigrade</name>
    <dbReference type="NCBI Taxonomy" id="947166"/>
    <lineage>
        <taxon>Eukaryota</taxon>
        <taxon>Metazoa</taxon>
        <taxon>Ecdysozoa</taxon>
        <taxon>Tardigrada</taxon>
        <taxon>Eutardigrada</taxon>
        <taxon>Parachela</taxon>
        <taxon>Hypsibioidea</taxon>
        <taxon>Ramazzottiidae</taxon>
        <taxon>Ramazzottius</taxon>
    </lineage>
</organism>
<reference evidence="2 3" key="1">
    <citation type="journal article" date="2016" name="Nat. Commun.">
        <title>Extremotolerant tardigrade genome and improved radiotolerance of human cultured cells by tardigrade-unique protein.</title>
        <authorList>
            <person name="Hashimoto T."/>
            <person name="Horikawa D.D."/>
            <person name="Saito Y."/>
            <person name="Kuwahara H."/>
            <person name="Kozuka-Hata H."/>
            <person name="Shin-I T."/>
            <person name="Minakuchi Y."/>
            <person name="Ohishi K."/>
            <person name="Motoyama A."/>
            <person name="Aizu T."/>
            <person name="Enomoto A."/>
            <person name="Kondo K."/>
            <person name="Tanaka S."/>
            <person name="Hara Y."/>
            <person name="Koshikawa S."/>
            <person name="Sagara H."/>
            <person name="Miura T."/>
            <person name="Yokobori S."/>
            <person name="Miyagawa K."/>
            <person name="Suzuki Y."/>
            <person name="Kubo T."/>
            <person name="Oyama M."/>
            <person name="Kohara Y."/>
            <person name="Fujiyama A."/>
            <person name="Arakawa K."/>
            <person name="Katayama T."/>
            <person name="Toyoda A."/>
            <person name="Kunieda T."/>
        </authorList>
    </citation>
    <scope>NUCLEOTIDE SEQUENCE [LARGE SCALE GENOMIC DNA]</scope>
    <source>
        <strain evidence="2 3">YOKOZUNA-1</strain>
    </source>
</reference>
<sequence>MGAADGDVFKSTVRLYRNDLKNVNLKSLKIEYNWVCLWSKKNMKKDAVTPADVVSTLRIMIENKLDLKFPNTYRPLQIYAVVPVTSCTAERTFSALRQRKTTFEQE</sequence>
<keyword evidence="3" id="KW-1185">Reference proteome</keyword>
<feature type="domain" description="HAT C-terminal dimerisation" evidence="1">
    <location>
        <begin position="64"/>
        <end position="99"/>
    </location>
</feature>
<gene>
    <name evidence="2" type="primary">RvY_04554-1</name>
    <name evidence="2" type="synonym">RvY_04554.1</name>
    <name evidence="2" type="ORF">RvY_04554</name>
</gene>
<protein>
    <recommendedName>
        <fullName evidence="1">HAT C-terminal dimerisation domain-containing protein</fullName>
    </recommendedName>
</protein>
<name>A0A1D1V1Z0_RAMVA</name>
<evidence type="ECO:0000313" key="2">
    <source>
        <dbReference type="EMBL" id="GAU92478.1"/>
    </source>
</evidence>
<proteinExistence type="predicted"/>
<dbReference type="GO" id="GO:0046983">
    <property type="term" value="F:protein dimerization activity"/>
    <property type="evidence" value="ECO:0007669"/>
    <property type="project" value="InterPro"/>
</dbReference>
<evidence type="ECO:0000259" key="1">
    <source>
        <dbReference type="Pfam" id="PF05699"/>
    </source>
</evidence>
<accession>A0A1D1V1Z0</accession>
<dbReference type="InterPro" id="IPR008906">
    <property type="entry name" value="HATC_C_dom"/>
</dbReference>
<evidence type="ECO:0000313" key="3">
    <source>
        <dbReference type="Proteomes" id="UP000186922"/>
    </source>
</evidence>
<dbReference type="AlphaFoldDB" id="A0A1D1V1Z0"/>
<dbReference type="Pfam" id="PF05699">
    <property type="entry name" value="Dimer_Tnp_hAT"/>
    <property type="match status" value="1"/>
</dbReference>
<dbReference type="Proteomes" id="UP000186922">
    <property type="component" value="Unassembled WGS sequence"/>
</dbReference>
<comment type="caution">
    <text evidence="2">The sequence shown here is derived from an EMBL/GenBank/DDBJ whole genome shotgun (WGS) entry which is preliminary data.</text>
</comment>
<dbReference type="EMBL" id="BDGG01000002">
    <property type="protein sequence ID" value="GAU92478.1"/>
    <property type="molecule type" value="Genomic_DNA"/>
</dbReference>